<dbReference type="Proteomes" id="UP000518887">
    <property type="component" value="Unassembled WGS sequence"/>
</dbReference>
<dbReference type="GO" id="GO:0006183">
    <property type="term" value="P:GTP biosynthetic process"/>
    <property type="evidence" value="ECO:0007669"/>
    <property type="project" value="UniProtKB-UniRule"/>
</dbReference>
<keyword evidence="3 8" id="KW-0597">Phosphoprotein</keyword>
<dbReference type="InterPro" id="IPR036850">
    <property type="entry name" value="NDK-like_dom_sf"/>
</dbReference>
<keyword evidence="13" id="KW-1185">Reference proteome</keyword>
<dbReference type="SUPFAM" id="SSF54919">
    <property type="entry name" value="Nucleoside diphosphate kinase, NDK"/>
    <property type="match status" value="1"/>
</dbReference>
<reference evidence="12 13" key="1">
    <citation type="submission" date="2020-08" db="EMBL/GenBank/DDBJ databases">
        <title>Genomic Encyclopedia of Type Strains, Phase IV (KMG-IV): sequencing the most valuable type-strain genomes for metagenomic binning, comparative biology and taxonomic classification.</title>
        <authorList>
            <person name="Goeker M."/>
        </authorList>
    </citation>
    <scope>NUCLEOTIDE SEQUENCE [LARGE SCALE GENOMIC DNA]</scope>
    <source>
        <strain evidence="12 13">DSM 103462</strain>
    </source>
</reference>
<dbReference type="GO" id="GO:0004550">
    <property type="term" value="F:nucleoside diphosphate kinase activity"/>
    <property type="evidence" value="ECO:0007669"/>
    <property type="project" value="UniProtKB-UniRule"/>
</dbReference>
<comment type="catalytic activity">
    <reaction evidence="8">
        <text>a 2'-deoxyribonucleoside 5'-diphosphate + ATP = a 2'-deoxyribonucleoside 5'-triphosphate + ADP</text>
        <dbReference type="Rhea" id="RHEA:44640"/>
        <dbReference type="ChEBI" id="CHEBI:30616"/>
        <dbReference type="ChEBI" id="CHEBI:61560"/>
        <dbReference type="ChEBI" id="CHEBI:73316"/>
        <dbReference type="ChEBI" id="CHEBI:456216"/>
        <dbReference type="EC" id="2.7.4.6"/>
    </reaction>
</comment>
<evidence type="ECO:0000259" key="11">
    <source>
        <dbReference type="SMART" id="SM00562"/>
    </source>
</evidence>
<dbReference type="Gene3D" id="3.30.70.141">
    <property type="entry name" value="Nucleoside diphosphate kinase-like domain"/>
    <property type="match status" value="1"/>
</dbReference>
<dbReference type="HAMAP" id="MF_00451">
    <property type="entry name" value="NDP_kinase"/>
    <property type="match status" value="1"/>
</dbReference>
<keyword evidence="8" id="KW-0067">ATP-binding</keyword>
<dbReference type="EC" id="2.7.4.6" evidence="8"/>
<dbReference type="GO" id="GO:0006241">
    <property type="term" value="P:CTP biosynthetic process"/>
    <property type="evidence" value="ECO:0007669"/>
    <property type="project" value="UniProtKB-UniRule"/>
</dbReference>
<keyword evidence="4 8" id="KW-0808">Transferase</keyword>
<dbReference type="InterPro" id="IPR034907">
    <property type="entry name" value="NDK-like_dom"/>
</dbReference>
<dbReference type="GO" id="GO:0046872">
    <property type="term" value="F:metal ion binding"/>
    <property type="evidence" value="ECO:0007669"/>
    <property type="project" value="UniProtKB-KW"/>
</dbReference>
<dbReference type="GO" id="GO:0006228">
    <property type="term" value="P:UTP biosynthetic process"/>
    <property type="evidence" value="ECO:0007669"/>
    <property type="project" value="UniProtKB-UniRule"/>
</dbReference>
<dbReference type="Pfam" id="PF00334">
    <property type="entry name" value="NDK"/>
    <property type="match status" value="1"/>
</dbReference>
<organism evidence="12 13">
    <name type="scientific">Treponema ruminis</name>
    <dbReference type="NCBI Taxonomy" id="744515"/>
    <lineage>
        <taxon>Bacteria</taxon>
        <taxon>Pseudomonadati</taxon>
        <taxon>Spirochaetota</taxon>
        <taxon>Spirochaetia</taxon>
        <taxon>Spirochaetales</taxon>
        <taxon>Treponemataceae</taxon>
        <taxon>Treponema</taxon>
    </lineage>
</organism>
<proteinExistence type="inferred from homology"/>
<feature type="binding site" evidence="8 9">
    <location>
        <position position="87"/>
    </location>
    <ligand>
        <name>ATP</name>
        <dbReference type="ChEBI" id="CHEBI:30616"/>
    </ligand>
</feature>
<evidence type="ECO:0000256" key="10">
    <source>
        <dbReference type="RuleBase" id="RU004011"/>
    </source>
</evidence>
<accession>A0A7W8LLX3</accession>
<dbReference type="PROSITE" id="PS51374">
    <property type="entry name" value="NDPK_LIKE"/>
    <property type="match status" value="1"/>
</dbReference>
<comment type="function">
    <text evidence="6">(Microbial infection) Catalyzes the phosphorylation of dZDP to dZTP, when the bacterium is infected by a phage that produces the substrate for the synthesis of dZTP (2- amino-2'-deoxyadenosine 5'-triphosphate), which is then used by the phage as a DNA polymerase substrate.</text>
</comment>
<comment type="function">
    <text evidence="8">Major role in the synthesis of nucleoside triphosphates other than ATP. The ATP gamma phosphate is transferred to the NDP beta phosphate via a ping-pong mechanism, using a phosphorylated active-site intermediate.</text>
</comment>
<evidence type="ECO:0000256" key="2">
    <source>
        <dbReference type="ARBA" id="ARBA00008142"/>
    </source>
</evidence>
<keyword evidence="5 8" id="KW-0418">Kinase</keyword>
<name>A0A7W8LLX3_9SPIR</name>
<dbReference type="EMBL" id="JACHFQ010000003">
    <property type="protein sequence ID" value="MBB5225783.1"/>
    <property type="molecule type" value="Genomic_DNA"/>
</dbReference>
<dbReference type="GO" id="GO:0005524">
    <property type="term" value="F:ATP binding"/>
    <property type="evidence" value="ECO:0007669"/>
    <property type="project" value="UniProtKB-UniRule"/>
</dbReference>
<evidence type="ECO:0000256" key="5">
    <source>
        <dbReference type="ARBA" id="ARBA00022777"/>
    </source>
</evidence>
<comment type="caution">
    <text evidence="12">The sequence shown here is derived from an EMBL/GenBank/DDBJ whole genome shotgun (WGS) entry which is preliminary data.</text>
</comment>
<comment type="catalytic activity">
    <reaction evidence="8">
        <text>a ribonucleoside 5'-diphosphate + ATP = a ribonucleoside 5'-triphosphate + ADP</text>
        <dbReference type="Rhea" id="RHEA:18113"/>
        <dbReference type="ChEBI" id="CHEBI:30616"/>
        <dbReference type="ChEBI" id="CHEBI:57930"/>
        <dbReference type="ChEBI" id="CHEBI:61557"/>
        <dbReference type="ChEBI" id="CHEBI:456216"/>
        <dbReference type="EC" id="2.7.4.6"/>
    </reaction>
</comment>
<feature type="binding site" evidence="8 9">
    <location>
        <position position="104"/>
    </location>
    <ligand>
        <name>ATP</name>
        <dbReference type="ChEBI" id="CHEBI:30616"/>
    </ligand>
</feature>
<evidence type="ECO:0000256" key="3">
    <source>
        <dbReference type="ARBA" id="ARBA00022553"/>
    </source>
</evidence>
<feature type="binding site" evidence="8 9">
    <location>
        <position position="9"/>
    </location>
    <ligand>
        <name>ATP</name>
        <dbReference type="ChEBI" id="CHEBI:30616"/>
    </ligand>
</feature>
<feature type="domain" description="Nucleoside diphosphate kinase-like" evidence="11">
    <location>
        <begin position="1"/>
        <end position="140"/>
    </location>
</feature>
<comment type="subunit">
    <text evidence="8">Homotetramer.</text>
</comment>
<dbReference type="NCBIfam" id="NF001908">
    <property type="entry name" value="PRK00668.1"/>
    <property type="match status" value="1"/>
</dbReference>
<comment type="similarity">
    <text evidence="2 8 9 10">Belongs to the NDK family.</text>
</comment>
<evidence type="ECO:0000256" key="4">
    <source>
        <dbReference type="ARBA" id="ARBA00022679"/>
    </source>
</evidence>
<sequence length="149" mass="16758">MTRCFAMCKPGVLNRRLVGQVITRLENKGLKLVGLKLMNISKELASKHYAEHQGKPFYDELVSYITSAPVVAMVWQMDNDDCVTLVRKVVGATKPSEAAPGTIRGDFCSHTSHNIIHASDSDASAEREINLFFKPEEIIDWKDEAECWF</sequence>
<dbReference type="GO" id="GO:0005737">
    <property type="term" value="C:cytoplasm"/>
    <property type="evidence" value="ECO:0007669"/>
    <property type="project" value="UniProtKB-SubCell"/>
</dbReference>
<keyword evidence="8" id="KW-0547">Nucleotide-binding</keyword>
<keyword evidence="8" id="KW-0963">Cytoplasm</keyword>
<dbReference type="PRINTS" id="PR01243">
    <property type="entry name" value="NUCDPKINASE"/>
</dbReference>
<feature type="active site" description="Pros-phosphohistidine intermediate" evidence="8 9">
    <location>
        <position position="117"/>
    </location>
</feature>
<keyword evidence="8" id="KW-0479">Metal-binding</keyword>
<comment type="cofactor">
    <cofactor evidence="1 8">
        <name>Mg(2+)</name>
        <dbReference type="ChEBI" id="CHEBI:18420"/>
    </cofactor>
</comment>
<dbReference type="RefSeq" id="WP_184658394.1">
    <property type="nucleotide sequence ID" value="NZ_CP031518.1"/>
</dbReference>
<gene>
    <name evidence="8" type="primary">ndk</name>
    <name evidence="12" type="ORF">HNP76_001140</name>
</gene>
<dbReference type="CDD" id="cd04413">
    <property type="entry name" value="NDPk_I"/>
    <property type="match status" value="1"/>
</dbReference>
<keyword evidence="8" id="KW-0460">Magnesium</keyword>
<dbReference type="InterPro" id="IPR001564">
    <property type="entry name" value="Nucleoside_diP_kinase"/>
</dbReference>
<feature type="binding site" evidence="8 9">
    <location>
        <position position="57"/>
    </location>
    <ligand>
        <name>ATP</name>
        <dbReference type="ChEBI" id="CHEBI:30616"/>
    </ligand>
</feature>
<evidence type="ECO:0000313" key="13">
    <source>
        <dbReference type="Proteomes" id="UP000518887"/>
    </source>
</evidence>
<evidence type="ECO:0000256" key="9">
    <source>
        <dbReference type="PROSITE-ProRule" id="PRU00706"/>
    </source>
</evidence>
<dbReference type="FunFam" id="3.30.70.141:FF:000002">
    <property type="entry name" value="Nucleoside diphosphate kinase"/>
    <property type="match status" value="1"/>
</dbReference>
<dbReference type="AlphaFoldDB" id="A0A7W8LLX3"/>
<comment type="catalytic activity">
    <reaction evidence="7">
        <text>dZDP + ATP = dZTP + ADP</text>
        <dbReference type="Rhea" id="RHEA:67644"/>
        <dbReference type="ChEBI" id="CHEBI:30616"/>
        <dbReference type="ChEBI" id="CHEBI:172929"/>
        <dbReference type="ChEBI" id="CHEBI:172931"/>
        <dbReference type="ChEBI" id="CHEBI:456216"/>
    </reaction>
</comment>
<feature type="binding site" evidence="8 9">
    <location>
        <position position="93"/>
    </location>
    <ligand>
        <name>ATP</name>
        <dbReference type="ChEBI" id="CHEBI:30616"/>
    </ligand>
</feature>
<evidence type="ECO:0000313" key="12">
    <source>
        <dbReference type="EMBL" id="MBB5225783.1"/>
    </source>
</evidence>
<dbReference type="SMART" id="SM00562">
    <property type="entry name" value="NDK"/>
    <property type="match status" value="1"/>
</dbReference>
<evidence type="ECO:0000256" key="1">
    <source>
        <dbReference type="ARBA" id="ARBA00001946"/>
    </source>
</evidence>
<keyword evidence="8" id="KW-0546">Nucleotide metabolism</keyword>
<evidence type="ECO:0000256" key="6">
    <source>
        <dbReference type="ARBA" id="ARBA00024802"/>
    </source>
</evidence>
<protein>
    <recommendedName>
        <fullName evidence="8">Nucleoside diphosphate kinase</fullName>
        <shortName evidence="8">NDK</shortName>
        <shortName evidence="8">NDP kinase</shortName>
        <ecNumber evidence="8">2.7.4.6</ecNumber>
    </recommendedName>
    <alternativeName>
        <fullName evidence="8">Nucleoside-2-P kinase</fullName>
    </alternativeName>
</protein>
<evidence type="ECO:0000256" key="8">
    <source>
        <dbReference type="HAMAP-Rule" id="MF_00451"/>
    </source>
</evidence>
<evidence type="ECO:0000256" key="7">
    <source>
        <dbReference type="ARBA" id="ARBA00047945"/>
    </source>
</evidence>
<dbReference type="PANTHER" id="PTHR11349">
    <property type="entry name" value="NUCLEOSIDE DIPHOSPHATE KINASE"/>
    <property type="match status" value="1"/>
</dbReference>
<feature type="binding site" evidence="8 9">
    <location>
        <position position="114"/>
    </location>
    <ligand>
        <name>ATP</name>
        <dbReference type="ChEBI" id="CHEBI:30616"/>
    </ligand>
</feature>
<comment type="subcellular location">
    <subcellularLocation>
        <location evidence="8">Cytoplasm</location>
    </subcellularLocation>
</comment>